<dbReference type="Proteomes" id="UP001558613">
    <property type="component" value="Unassembled WGS sequence"/>
</dbReference>
<comment type="cofactor">
    <cofactor evidence="1">
        <name>a divalent metal cation</name>
        <dbReference type="ChEBI" id="CHEBI:60240"/>
    </cofactor>
</comment>
<evidence type="ECO:0000259" key="4">
    <source>
        <dbReference type="Pfam" id="PF13359"/>
    </source>
</evidence>
<gene>
    <name evidence="5" type="ORF">QQF64_033875</name>
</gene>
<evidence type="ECO:0000313" key="6">
    <source>
        <dbReference type="Proteomes" id="UP001558613"/>
    </source>
</evidence>
<organism evidence="5 6">
    <name type="scientific">Cirrhinus molitorella</name>
    <name type="common">mud carp</name>
    <dbReference type="NCBI Taxonomy" id="172907"/>
    <lineage>
        <taxon>Eukaryota</taxon>
        <taxon>Metazoa</taxon>
        <taxon>Chordata</taxon>
        <taxon>Craniata</taxon>
        <taxon>Vertebrata</taxon>
        <taxon>Euteleostomi</taxon>
        <taxon>Actinopterygii</taxon>
        <taxon>Neopterygii</taxon>
        <taxon>Teleostei</taxon>
        <taxon>Ostariophysi</taxon>
        <taxon>Cypriniformes</taxon>
        <taxon>Cyprinidae</taxon>
        <taxon>Labeoninae</taxon>
        <taxon>Labeonini</taxon>
        <taxon>Cirrhinus</taxon>
    </lineage>
</organism>
<dbReference type="EMBL" id="JAYMGO010000009">
    <property type="protein sequence ID" value="KAL1268512.1"/>
    <property type="molecule type" value="Genomic_DNA"/>
</dbReference>
<proteinExistence type="predicted"/>
<reference evidence="5 6" key="1">
    <citation type="submission" date="2023-09" db="EMBL/GenBank/DDBJ databases">
        <authorList>
            <person name="Wang M."/>
        </authorList>
    </citation>
    <scope>NUCLEOTIDE SEQUENCE [LARGE SCALE GENOMIC DNA]</scope>
    <source>
        <strain evidence="5">GT-2023</strain>
        <tissue evidence="5">Liver</tissue>
    </source>
</reference>
<accession>A0ABR3MV53</accession>
<name>A0ABR3MV53_9TELE</name>
<protein>
    <recommendedName>
        <fullName evidence="4">DDE Tnp4 domain-containing protein</fullName>
    </recommendedName>
</protein>
<evidence type="ECO:0000313" key="5">
    <source>
        <dbReference type="EMBL" id="KAL1268512.1"/>
    </source>
</evidence>
<evidence type="ECO:0000256" key="3">
    <source>
        <dbReference type="SAM" id="MobiDB-lite"/>
    </source>
</evidence>
<comment type="caution">
    <text evidence="5">The sequence shown here is derived from an EMBL/GenBank/DDBJ whole genome shotgun (WGS) entry which is preliminary data.</text>
</comment>
<keyword evidence="2" id="KW-0479">Metal-binding</keyword>
<evidence type="ECO:0000256" key="1">
    <source>
        <dbReference type="ARBA" id="ARBA00001968"/>
    </source>
</evidence>
<dbReference type="Pfam" id="PF13359">
    <property type="entry name" value="DDE_Tnp_4"/>
    <property type="match status" value="1"/>
</dbReference>
<feature type="domain" description="DDE Tnp4" evidence="4">
    <location>
        <begin position="82"/>
        <end position="146"/>
    </location>
</feature>
<keyword evidence="6" id="KW-1185">Reference proteome</keyword>
<feature type="region of interest" description="Disordered" evidence="3">
    <location>
        <begin position="161"/>
        <end position="182"/>
    </location>
</feature>
<dbReference type="InterPro" id="IPR027806">
    <property type="entry name" value="HARBI1_dom"/>
</dbReference>
<evidence type="ECO:0000256" key="2">
    <source>
        <dbReference type="ARBA" id="ARBA00022723"/>
    </source>
</evidence>
<feature type="compositionally biased region" description="Acidic residues" evidence="3">
    <location>
        <begin position="161"/>
        <end position="172"/>
    </location>
</feature>
<sequence length="205" mass="22550">MNFKATPPKCMRCSAFAGFPDYATPHSNEDLKAVCRGFAGLARHRAFLKAAGAINGCHVRIKPPSGPDGGGYPCLRQPLPLITPYKRPVQGVGAQRFNVHHSRVRSIIERAFGMMKTRFRAIFLQALEVHHTFVPHVITACAILHNICLGVGDIMAPEDAHEDDMAEEEDEGEHALEAISGAPWRDRLSAEVSALEEVPADREYL</sequence>